<dbReference type="Gene3D" id="1.10.10.10">
    <property type="entry name" value="Winged helix-like DNA-binding domain superfamily/Winged helix DNA-binding domain"/>
    <property type="match status" value="1"/>
</dbReference>
<keyword evidence="9" id="KW-1185">Reference proteome</keyword>
<dbReference type="Pfam" id="PF18052">
    <property type="entry name" value="Rx_N"/>
    <property type="match status" value="1"/>
</dbReference>
<dbReference type="InterPro" id="IPR002182">
    <property type="entry name" value="NB-ARC"/>
</dbReference>
<keyword evidence="3" id="KW-0611">Plant defense</keyword>
<dbReference type="Pfam" id="PF00931">
    <property type="entry name" value="NB-ARC"/>
    <property type="match status" value="1"/>
</dbReference>
<name>A0A6A1WQM2_9ROSI</name>
<proteinExistence type="predicted"/>
<feature type="domain" description="Disease resistance N-terminal" evidence="6">
    <location>
        <begin position="13"/>
        <end position="99"/>
    </location>
</feature>
<evidence type="ECO:0000256" key="4">
    <source>
        <dbReference type="ARBA" id="ARBA00022840"/>
    </source>
</evidence>
<dbReference type="GO" id="GO:0043531">
    <property type="term" value="F:ADP binding"/>
    <property type="evidence" value="ECO:0007669"/>
    <property type="project" value="InterPro"/>
</dbReference>
<dbReference type="Gene3D" id="3.40.50.300">
    <property type="entry name" value="P-loop containing nucleotide triphosphate hydrolases"/>
    <property type="match status" value="1"/>
</dbReference>
<evidence type="ECO:0000256" key="3">
    <source>
        <dbReference type="ARBA" id="ARBA00022821"/>
    </source>
</evidence>
<dbReference type="OrthoDB" id="3027644at2759"/>
<gene>
    <name evidence="8" type="ORF">CJ030_MR1G017388</name>
</gene>
<dbReference type="PANTHER" id="PTHR36766:SF38">
    <property type="entry name" value="DISEASE RESISTANCE PROTEIN RGA3"/>
    <property type="match status" value="1"/>
</dbReference>
<dbReference type="CDD" id="cd14798">
    <property type="entry name" value="RX-CC_like"/>
    <property type="match status" value="1"/>
</dbReference>
<dbReference type="Proteomes" id="UP000516437">
    <property type="component" value="Chromosome 1"/>
</dbReference>
<dbReference type="InterPro" id="IPR058922">
    <property type="entry name" value="WHD_DRP"/>
</dbReference>
<organism evidence="8 9">
    <name type="scientific">Morella rubra</name>
    <name type="common">Chinese bayberry</name>
    <dbReference type="NCBI Taxonomy" id="262757"/>
    <lineage>
        <taxon>Eukaryota</taxon>
        <taxon>Viridiplantae</taxon>
        <taxon>Streptophyta</taxon>
        <taxon>Embryophyta</taxon>
        <taxon>Tracheophyta</taxon>
        <taxon>Spermatophyta</taxon>
        <taxon>Magnoliopsida</taxon>
        <taxon>eudicotyledons</taxon>
        <taxon>Gunneridae</taxon>
        <taxon>Pentapetalae</taxon>
        <taxon>rosids</taxon>
        <taxon>fabids</taxon>
        <taxon>Fagales</taxon>
        <taxon>Myricaceae</taxon>
        <taxon>Morella</taxon>
    </lineage>
</organism>
<evidence type="ECO:0000256" key="1">
    <source>
        <dbReference type="ARBA" id="ARBA00022737"/>
    </source>
</evidence>
<keyword evidence="4" id="KW-0067">ATP-binding</keyword>
<dbReference type="InterPro" id="IPR027417">
    <property type="entry name" value="P-loop_NTPase"/>
</dbReference>
<dbReference type="GO" id="GO:0005524">
    <property type="term" value="F:ATP binding"/>
    <property type="evidence" value="ECO:0007669"/>
    <property type="project" value="UniProtKB-KW"/>
</dbReference>
<reference evidence="8 9" key="1">
    <citation type="journal article" date="2019" name="Plant Biotechnol. J.">
        <title>The red bayberry genome and genetic basis of sex determination.</title>
        <authorList>
            <person name="Jia H.M."/>
            <person name="Jia H.J."/>
            <person name="Cai Q.L."/>
            <person name="Wang Y."/>
            <person name="Zhao H.B."/>
            <person name="Yang W.F."/>
            <person name="Wang G.Y."/>
            <person name="Li Y.H."/>
            <person name="Zhan D.L."/>
            <person name="Shen Y.T."/>
            <person name="Niu Q.F."/>
            <person name="Chang L."/>
            <person name="Qiu J."/>
            <person name="Zhao L."/>
            <person name="Xie H.B."/>
            <person name="Fu W.Y."/>
            <person name="Jin J."/>
            <person name="Li X.W."/>
            <person name="Jiao Y."/>
            <person name="Zhou C.C."/>
            <person name="Tu T."/>
            <person name="Chai C.Y."/>
            <person name="Gao J.L."/>
            <person name="Fan L.J."/>
            <person name="van de Weg E."/>
            <person name="Wang J.Y."/>
            <person name="Gao Z.S."/>
        </authorList>
    </citation>
    <scope>NUCLEOTIDE SEQUENCE [LARGE SCALE GENOMIC DNA]</scope>
    <source>
        <tissue evidence="8">Leaves</tissue>
    </source>
</reference>
<dbReference type="InterPro" id="IPR038005">
    <property type="entry name" value="RX-like_CC"/>
</dbReference>
<dbReference type="PANTHER" id="PTHR36766">
    <property type="entry name" value="PLANT BROAD-SPECTRUM MILDEW RESISTANCE PROTEIN RPW8"/>
    <property type="match status" value="1"/>
</dbReference>
<dbReference type="FunFam" id="1.10.10.10:FF:000322">
    <property type="entry name" value="Probable disease resistance protein At1g63360"/>
    <property type="match status" value="1"/>
</dbReference>
<comment type="caution">
    <text evidence="8">The sequence shown here is derived from an EMBL/GenBank/DDBJ whole genome shotgun (WGS) entry which is preliminary data.</text>
</comment>
<keyword evidence="1" id="KW-0677">Repeat</keyword>
<evidence type="ECO:0000313" key="9">
    <source>
        <dbReference type="Proteomes" id="UP000516437"/>
    </source>
</evidence>
<evidence type="ECO:0000259" key="6">
    <source>
        <dbReference type="Pfam" id="PF18052"/>
    </source>
</evidence>
<dbReference type="GO" id="GO:0006952">
    <property type="term" value="P:defense response"/>
    <property type="evidence" value="ECO:0007669"/>
    <property type="project" value="UniProtKB-KW"/>
</dbReference>
<dbReference type="InterPro" id="IPR036388">
    <property type="entry name" value="WH-like_DNA-bd_sf"/>
</dbReference>
<feature type="domain" description="NB-ARC" evidence="5">
    <location>
        <begin position="146"/>
        <end position="201"/>
    </location>
</feature>
<dbReference type="Gene3D" id="1.20.5.4130">
    <property type="match status" value="1"/>
</dbReference>
<evidence type="ECO:0000259" key="5">
    <source>
        <dbReference type="Pfam" id="PF00931"/>
    </source>
</evidence>
<dbReference type="Pfam" id="PF23559">
    <property type="entry name" value="WHD_DRP"/>
    <property type="match status" value="1"/>
</dbReference>
<dbReference type="SUPFAM" id="SSF52540">
    <property type="entry name" value="P-loop containing nucleoside triphosphate hydrolases"/>
    <property type="match status" value="1"/>
</dbReference>
<dbReference type="InterPro" id="IPR041118">
    <property type="entry name" value="Rx_N"/>
</dbReference>
<evidence type="ECO:0000256" key="2">
    <source>
        <dbReference type="ARBA" id="ARBA00022741"/>
    </source>
</evidence>
<sequence>MAEGLLFSIAEGILGKLGSRALQELGLLWGVKDELEKLQDTVSTIKAVLLDAEEKRAAGNNAVKLWLERLDDVVYKADDLLDDFSTEGLLREMMTQGRNKTKQVRIFFSKSNQLAYRLKMARKIKKIREKLDAIQADLGEQVIGREDDKKAVIELLMDSNIEENVSILAIVGIGGLGKTTLAKHVFNDEKIKESFEVKMWQMAFEKGEEPENSRIVAIGKEILEKCVGVPLAIRIIGRLLNLRNSETEWLSFKTNELLRIKQNDILPTLKLSYDKLPPHLKHCFAYCSLFPKDSLIPKSILVKLWTAQGFIHLSDQDQCFEDVGNEYFMDLLWRSFFQEAELDEYGDVISCKMHDLMHDLAVSVAGSLITTFDCEKKAIDVKTRHLWIDDRARAIFETTAVGRKSKHMKRRGIFSLKQLLLSLTVEACPFLSERCKRGTRRGLAQDRLHPTVQSRYCRGWGYWRLQFILTGFQDPAENHGKVIGLCSVRSCLVAEKFFTSAFLPLKKKVHLFVVTWLFKGSVEWWSVHNSLLPSQYWDCKLQVGKCQVEMRYRNCRTRIGFKTTQHFVLPTVVDIPYMVLTSQSSDAILCQKQG</sequence>
<keyword evidence="2" id="KW-0547">Nucleotide-binding</keyword>
<evidence type="ECO:0000313" key="8">
    <source>
        <dbReference type="EMBL" id="KAB1227591.1"/>
    </source>
</evidence>
<dbReference type="AlphaFoldDB" id="A0A6A1WQM2"/>
<dbReference type="EMBL" id="RXIC02000019">
    <property type="protein sequence ID" value="KAB1227591.1"/>
    <property type="molecule type" value="Genomic_DNA"/>
</dbReference>
<feature type="domain" description="Disease resistance protein winged helix" evidence="7">
    <location>
        <begin position="289"/>
        <end position="361"/>
    </location>
</feature>
<accession>A0A6A1WQM2</accession>
<protein>
    <submittedName>
        <fullName evidence="8">Putative disease resistance protein RGA4</fullName>
    </submittedName>
</protein>
<evidence type="ECO:0000259" key="7">
    <source>
        <dbReference type="Pfam" id="PF23559"/>
    </source>
</evidence>